<comment type="caution">
    <text evidence="1">The sequence shown here is derived from an EMBL/GenBank/DDBJ whole genome shotgun (WGS) entry which is preliminary data.</text>
</comment>
<evidence type="ECO:0000313" key="1">
    <source>
        <dbReference type="EMBL" id="GAE87037.1"/>
    </source>
</evidence>
<evidence type="ECO:0000313" key="2">
    <source>
        <dbReference type="Proteomes" id="UP000019109"/>
    </source>
</evidence>
<dbReference type="EMBL" id="BAVR01000003">
    <property type="protein sequence ID" value="GAE87037.1"/>
    <property type="molecule type" value="Genomic_DNA"/>
</dbReference>
<organism evidence="1 2">
    <name type="scientific">Acetivibrio straminisolvens JCM 21531</name>
    <dbReference type="NCBI Taxonomy" id="1294263"/>
    <lineage>
        <taxon>Bacteria</taxon>
        <taxon>Bacillati</taxon>
        <taxon>Bacillota</taxon>
        <taxon>Clostridia</taxon>
        <taxon>Eubacteriales</taxon>
        <taxon>Oscillospiraceae</taxon>
        <taxon>Acetivibrio</taxon>
    </lineage>
</organism>
<dbReference type="Proteomes" id="UP000019109">
    <property type="component" value="Unassembled WGS sequence"/>
</dbReference>
<dbReference type="STRING" id="1294263.JCM21531_379"/>
<dbReference type="AlphaFoldDB" id="W4V1Q9"/>
<proteinExistence type="predicted"/>
<keyword evidence="2" id="KW-1185">Reference proteome</keyword>
<gene>
    <name evidence="1" type="ORF">JCM21531_379</name>
</gene>
<protein>
    <submittedName>
        <fullName evidence="1">RNA polymerase</fullName>
    </submittedName>
</protein>
<sequence length="60" mass="6855">MISSEKAVEKSNAELKKSGWAEIPEIKSKEIVYINKKGELLPIWEVKYDGITMQVDCINE</sequence>
<reference evidence="1" key="1">
    <citation type="journal article" date="2014" name="Genome Announc.">
        <title>Draft Genome Sequence of Clostridium straminisolvens Strain JCM 21531T, Isolated from a Cellulose-Degrading Bacterial Community.</title>
        <authorList>
            <person name="Yuki M."/>
            <person name="Oshima K."/>
            <person name="Suda W."/>
            <person name="Sakamoto M."/>
            <person name="Kitamura K."/>
            <person name="Iida T."/>
            <person name="Hattori M."/>
            <person name="Ohkuma M."/>
        </authorList>
    </citation>
    <scope>NUCLEOTIDE SEQUENCE [LARGE SCALE GENOMIC DNA]</scope>
    <source>
        <strain evidence="1">JCM 21531</strain>
    </source>
</reference>
<accession>W4V1Q9</accession>
<name>W4V1Q9_9FIRM</name>
<dbReference type="RefSeq" id="WP_054846959.1">
    <property type="nucleotide sequence ID" value="NZ_BAVR01000003.1"/>
</dbReference>